<keyword evidence="9" id="KW-1185">Reference proteome</keyword>
<dbReference type="InterPro" id="IPR010432">
    <property type="entry name" value="RDD"/>
</dbReference>
<evidence type="ECO:0000313" key="9">
    <source>
        <dbReference type="Proteomes" id="UP000636960"/>
    </source>
</evidence>
<dbReference type="EMBL" id="BOMV01000059">
    <property type="protein sequence ID" value="GIE97987.1"/>
    <property type="molecule type" value="Genomic_DNA"/>
</dbReference>
<keyword evidence="4 6" id="KW-1133">Transmembrane helix</keyword>
<comment type="caution">
    <text evidence="8">The sequence shown here is derived from an EMBL/GenBank/DDBJ whole genome shotgun (WGS) entry which is preliminary data.</text>
</comment>
<dbReference type="InterPro" id="IPR051791">
    <property type="entry name" value="Pra-immunoreactive"/>
</dbReference>
<feature type="transmembrane region" description="Helical" evidence="6">
    <location>
        <begin position="150"/>
        <end position="173"/>
    </location>
</feature>
<evidence type="ECO:0000259" key="7">
    <source>
        <dbReference type="Pfam" id="PF06271"/>
    </source>
</evidence>
<dbReference type="GO" id="GO:0005886">
    <property type="term" value="C:plasma membrane"/>
    <property type="evidence" value="ECO:0007669"/>
    <property type="project" value="UniProtKB-SubCell"/>
</dbReference>
<sequence length="195" mass="21442">MTQEPGYFVPVPPGHPGGPYRWHVPPPAPLSPGGVPLADFGTRLLAYMIDIALLTAGTVVVAAPVVAVLIFQVLPEPGTVTAGFDPFDVVLPVLLIEAGLLIVVLLGYYLYAVEYMHRTGQTLGKRLMRIRVVPIDPARRLTRGMAVKRYLVEFVAGSFVPFLHYVDCFWPLWDKPYQQTLHDKAAKTVVVKVSP</sequence>
<gene>
    <name evidence="8" type="ORF">Ari01nite_54520</name>
</gene>
<evidence type="ECO:0000256" key="4">
    <source>
        <dbReference type="ARBA" id="ARBA00022989"/>
    </source>
</evidence>
<evidence type="ECO:0000256" key="3">
    <source>
        <dbReference type="ARBA" id="ARBA00022692"/>
    </source>
</evidence>
<proteinExistence type="predicted"/>
<reference evidence="8" key="1">
    <citation type="submission" date="2021-01" db="EMBL/GenBank/DDBJ databases">
        <title>Whole genome shotgun sequence of Actinoplanes rishiriensis NBRC 108556.</title>
        <authorList>
            <person name="Komaki H."/>
            <person name="Tamura T."/>
        </authorList>
    </citation>
    <scope>NUCLEOTIDE SEQUENCE</scope>
    <source>
        <strain evidence="8">NBRC 108556</strain>
    </source>
</reference>
<organism evidence="8 9">
    <name type="scientific">Paractinoplanes rishiriensis</name>
    <dbReference type="NCBI Taxonomy" id="1050105"/>
    <lineage>
        <taxon>Bacteria</taxon>
        <taxon>Bacillati</taxon>
        <taxon>Actinomycetota</taxon>
        <taxon>Actinomycetes</taxon>
        <taxon>Micromonosporales</taxon>
        <taxon>Micromonosporaceae</taxon>
        <taxon>Paractinoplanes</taxon>
    </lineage>
</organism>
<accession>A0A919N1W4</accession>
<dbReference type="RefSeq" id="WP_239163065.1">
    <property type="nucleotide sequence ID" value="NZ_BOMV01000059.1"/>
</dbReference>
<dbReference type="PANTHER" id="PTHR36115:SF4">
    <property type="entry name" value="MEMBRANE PROTEIN"/>
    <property type="match status" value="1"/>
</dbReference>
<name>A0A919N1W4_9ACTN</name>
<keyword evidence="3 6" id="KW-0812">Transmembrane</keyword>
<dbReference type="Proteomes" id="UP000636960">
    <property type="component" value="Unassembled WGS sequence"/>
</dbReference>
<feature type="transmembrane region" description="Helical" evidence="6">
    <location>
        <begin position="51"/>
        <end position="74"/>
    </location>
</feature>
<feature type="transmembrane region" description="Helical" evidence="6">
    <location>
        <begin position="89"/>
        <end position="111"/>
    </location>
</feature>
<dbReference type="AlphaFoldDB" id="A0A919N1W4"/>
<feature type="domain" description="RDD" evidence="7">
    <location>
        <begin position="38"/>
        <end position="187"/>
    </location>
</feature>
<evidence type="ECO:0000256" key="1">
    <source>
        <dbReference type="ARBA" id="ARBA00004651"/>
    </source>
</evidence>
<evidence type="ECO:0000256" key="5">
    <source>
        <dbReference type="ARBA" id="ARBA00023136"/>
    </source>
</evidence>
<keyword evidence="2" id="KW-1003">Cell membrane</keyword>
<keyword evidence="5 6" id="KW-0472">Membrane</keyword>
<protein>
    <submittedName>
        <fullName evidence="8">RDD family protein</fullName>
    </submittedName>
</protein>
<evidence type="ECO:0000256" key="6">
    <source>
        <dbReference type="SAM" id="Phobius"/>
    </source>
</evidence>
<dbReference type="PANTHER" id="PTHR36115">
    <property type="entry name" value="PROLINE-RICH ANTIGEN HOMOLOG-RELATED"/>
    <property type="match status" value="1"/>
</dbReference>
<evidence type="ECO:0000256" key="2">
    <source>
        <dbReference type="ARBA" id="ARBA00022475"/>
    </source>
</evidence>
<evidence type="ECO:0000313" key="8">
    <source>
        <dbReference type="EMBL" id="GIE97987.1"/>
    </source>
</evidence>
<comment type="subcellular location">
    <subcellularLocation>
        <location evidence="1">Cell membrane</location>
        <topology evidence="1">Multi-pass membrane protein</topology>
    </subcellularLocation>
</comment>
<dbReference type="Pfam" id="PF06271">
    <property type="entry name" value="RDD"/>
    <property type="match status" value="1"/>
</dbReference>